<dbReference type="PANTHER" id="PTHR46915:SF2">
    <property type="entry name" value="UBIQUITIN-LIKE PROTEASE 4"/>
    <property type="match status" value="1"/>
</dbReference>
<dbReference type="GO" id="GO:0006508">
    <property type="term" value="P:proteolysis"/>
    <property type="evidence" value="ECO:0007669"/>
    <property type="project" value="UniProtKB-KW"/>
</dbReference>
<gene>
    <name evidence="7" type="ORF">SAY87_013361</name>
</gene>
<accession>A0AAN7QD63</accession>
<feature type="region of interest" description="Disordered" evidence="5">
    <location>
        <begin position="159"/>
        <end position="182"/>
    </location>
</feature>
<evidence type="ECO:0000313" key="7">
    <source>
        <dbReference type="EMBL" id="KAK4763923.1"/>
    </source>
</evidence>
<dbReference type="GO" id="GO:0016926">
    <property type="term" value="P:protein desumoylation"/>
    <property type="evidence" value="ECO:0007669"/>
    <property type="project" value="UniProtKB-ARBA"/>
</dbReference>
<name>A0AAN7QD63_9MYRT</name>
<keyword evidence="2" id="KW-0645">Protease</keyword>
<keyword evidence="4" id="KW-0788">Thiol protease</keyword>
<dbReference type="AlphaFoldDB" id="A0AAN7QD63"/>
<protein>
    <recommendedName>
        <fullName evidence="6">Ubiquitin-like protease family profile domain-containing protein</fullName>
    </recommendedName>
</protein>
<dbReference type="InterPro" id="IPR038765">
    <property type="entry name" value="Papain-like_cys_pep_sf"/>
</dbReference>
<dbReference type="Proteomes" id="UP001345219">
    <property type="component" value="Chromosome 11"/>
</dbReference>
<evidence type="ECO:0000256" key="5">
    <source>
        <dbReference type="SAM" id="MobiDB-lite"/>
    </source>
</evidence>
<dbReference type="GO" id="GO:0008234">
    <property type="term" value="F:cysteine-type peptidase activity"/>
    <property type="evidence" value="ECO:0007669"/>
    <property type="project" value="UniProtKB-KW"/>
</dbReference>
<evidence type="ECO:0000256" key="2">
    <source>
        <dbReference type="ARBA" id="ARBA00022670"/>
    </source>
</evidence>
<evidence type="ECO:0000256" key="3">
    <source>
        <dbReference type="ARBA" id="ARBA00022801"/>
    </source>
</evidence>
<keyword evidence="3" id="KW-0378">Hydrolase</keyword>
<dbReference type="SUPFAM" id="SSF54001">
    <property type="entry name" value="Cysteine proteinases"/>
    <property type="match status" value="1"/>
</dbReference>
<reference evidence="7 8" key="1">
    <citation type="journal article" date="2023" name="Hortic Res">
        <title>Pangenome of water caltrop reveals structural variations and asymmetric subgenome divergence after allopolyploidization.</title>
        <authorList>
            <person name="Zhang X."/>
            <person name="Chen Y."/>
            <person name="Wang L."/>
            <person name="Yuan Y."/>
            <person name="Fang M."/>
            <person name="Shi L."/>
            <person name="Lu R."/>
            <person name="Comes H.P."/>
            <person name="Ma Y."/>
            <person name="Chen Y."/>
            <person name="Huang G."/>
            <person name="Zhou Y."/>
            <person name="Zheng Z."/>
            <person name="Qiu Y."/>
        </authorList>
    </citation>
    <scope>NUCLEOTIDE SEQUENCE [LARGE SCALE GENOMIC DNA]</scope>
    <source>
        <tissue evidence="7">Roots</tissue>
    </source>
</reference>
<proteinExistence type="inferred from homology"/>
<organism evidence="7 8">
    <name type="scientific">Trapa incisa</name>
    <dbReference type="NCBI Taxonomy" id="236973"/>
    <lineage>
        <taxon>Eukaryota</taxon>
        <taxon>Viridiplantae</taxon>
        <taxon>Streptophyta</taxon>
        <taxon>Embryophyta</taxon>
        <taxon>Tracheophyta</taxon>
        <taxon>Spermatophyta</taxon>
        <taxon>Magnoliopsida</taxon>
        <taxon>eudicotyledons</taxon>
        <taxon>Gunneridae</taxon>
        <taxon>Pentapetalae</taxon>
        <taxon>rosids</taxon>
        <taxon>malvids</taxon>
        <taxon>Myrtales</taxon>
        <taxon>Lythraceae</taxon>
        <taxon>Trapa</taxon>
    </lineage>
</organism>
<dbReference type="Gene3D" id="3.40.395.10">
    <property type="entry name" value="Adenoviral Proteinase, Chain A"/>
    <property type="match status" value="1"/>
</dbReference>
<comment type="caution">
    <text evidence="7">The sequence shown here is derived from an EMBL/GenBank/DDBJ whole genome shotgun (WGS) entry which is preliminary data.</text>
</comment>
<dbReference type="EMBL" id="JAXIOK010000008">
    <property type="protein sequence ID" value="KAK4763923.1"/>
    <property type="molecule type" value="Genomic_DNA"/>
</dbReference>
<sequence>MDDSVPEPIVTEREESPGMNVIRVLFLIFIFIATATRNDGFNDLPFSGSKSKKLRAPLSSRGINDHLFFNAYFYNKLQEAVLCKEIVKDASFTKFRRWWKGVNIFQKDYVFIPINTRELPIRLSGIYACNNSFARCLNKRMTMTVVSLLLKELEKAAAGDCDTPDSSPHSKSGPPESAENME</sequence>
<comment type="similarity">
    <text evidence="1">Belongs to the peptidase C48 family.</text>
</comment>
<evidence type="ECO:0000313" key="8">
    <source>
        <dbReference type="Proteomes" id="UP001345219"/>
    </source>
</evidence>
<evidence type="ECO:0000256" key="4">
    <source>
        <dbReference type="ARBA" id="ARBA00022807"/>
    </source>
</evidence>
<dbReference type="PANTHER" id="PTHR46915">
    <property type="entry name" value="UBIQUITIN-LIKE PROTEASE 4-RELATED"/>
    <property type="match status" value="1"/>
</dbReference>
<dbReference type="InterPro" id="IPR003653">
    <property type="entry name" value="Peptidase_C48_C"/>
</dbReference>
<dbReference type="Pfam" id="PF02902">
    <property type="entry name" value="Peptidase_C48"/>
    <property type="match status" value="1"/>
</dbReference>
<keyword evidence="8" id="KW-1185">Reference proteome</keyword>
<feature type="domain" description="Ubiquitin-like protease family profile" evidence="6">
    <location>
        <begin position="67"/>
        <end position="116"/>
    </location>
</feature>
<evidence type="ECO:0000259" key="6">
    <source>
        <dbReference type="Pfam" id="PF02902"/>
    </source>
</evidence>
<evidence type="ECO:0000256" key="1">
    <source>
        <dbReference type="ARBA" id="ARBA00005234"/>
    </source>
</evidence>